<evidence type="ECO:0000313" key="2">
    <source>
        <dbReference type="Proteomes" id="UP001501237"/>
    </source>
</evidence>
<sequence length="54" mass="6101">MADEDYVSELLDLTEISFEDLAALPDSVVSRALRRVKLECLSETEPFSGFESYI</sequence>
<comment type="caution">
    <text evidence="1">The sequence shown here is derived from an EMBL/GenBank/DDBJ whole genome shotgun (WGS) entry which is preliminary data.</text>
</comment>
<gene>
    <name evidence="1" type="ORF">GCM10010468_11410</name>
</gene>
<evidence type="ECO:0000313" key="1">
    <source>
        <dbReference type="EMBL" id="GAA3199293.1"/>
    </source>
</evidence>
<name>A0ABP6Q3R9_9ACTN</name>
<protein>
    <recommendedName>
        <fullName evidence="3">FXSXX-COOH protein</fullName>
    </recommendedName>
</protein>
<proteinExistence type="predicted"/>
<organism evidence="1 2">
    <name type="scientific">Actinocorallia longicatena</name>
    <dbReference type="NCBI Taxonomy" id="111803"/>
    <lineage>
        <taxon>Bacteria</taxon>
        <taxon>Bacillati</taxon>
        <taxon>Actinomycetota</taxon>
        <taxon>Actinomycetes</taxon>
        <taxon>Streptosporangiales</taxon>
        <taxon>Thermomonosporaceae</taxon>
        <taxon>Actinocorallia</taxon>
    </lineage>
</organism>
<dbReference type="Proteomes" id="UP001501237">
    <property type="component" value="Unassembled WGS sequence"/>
</dbReference>
<dbReference type="NCBIfam" id="TIGR04268">
    <property type="entry name" value="FxSxx-COOH"/>
    <property type="match status" value="1"/>
</dbReference>
<reference evidence="2" key="1">
    <citation type="journal article" date="2019" name="Int. J. Syst. Evol. Microbiol.">
        <title>The Global Catalogue of Microorganisms (GCM) 10K type strain sequencing project: providing services to taxonomists for standard genome sequencing and annotation.</title>
        <authorList>
            <consortium name="The Broad Institute Genomics Platform"/>
            <consortium name="The Broad Institute Genome Sequencing Center for Infectious Disease"/>
            <person name="Wu L."/>
            <person name="Ma J."/>
        </authorList>
    </citation>
    <scope>NUCLEOTIDE SEQUENCE [LARGE SCALE GENOMIC DNA]</scope>
    <source>
        <strain evidence="2">JCM 9377</strain>
    </source>
</reference>
<keyword evidence="2" id="KW-1185">Reference proteome</keyword>
<dbReference type="EMBL" id="BAAAUV010000003">
    <property type="protein sequence ID" value="GAA3199293.1"/>
    <property type="molecule type" value="Genomic_DNA"/>
</dbReference>
<dbReference type="InterPro" id="IPR026334">
    <property type="entry name" value="FxSxx-COOH"/>
</dbReference>
<accession>A0ABP6Q3R9</accession>
<dbReference type="RefSeq" id="WP_344822946.1">
    <property type="nucleotide sequence ID" value="NZ_BAAAUV010000003.1"/>
</dbReference>
<evidence type="ECO:0008006" key="3">
    <source>
        <dbReference type="Google" id="ProtNLM"/>
    </source>
</evidence>